<dbReference type="EMBL" id="BMEX01000034">
    <property type="protein sequence ID" value="GGA58771.1"/>
    <property type="molecule type" value="Genomic_DNA"/>
</dbReference>
<organism evidence="1 2">
    <name type="scientific">Kroppenstedtia guangzhouensis</name>
    <dbReference type="NCBI Taxonomy" id="1274356"/>
    <lineage>
        <taxon>Bacteria</taxon>
        <taxon>Bacillati</taxon>
        <taxon>Bacillota</taxon>
        <taxon>Bacilli</taxon>
        <taxon>Bacillales</taxon>
        <taxon>Thermoactinomycetaceae</taxon>
        <taxon>Kroppenstedtia</taxon>
    </lineage>
</organism>
<proteinExistence type="predicted"/>
<evidence type="ECO:0000313" key="1">
    <source>
        <dbReference type="EMBL" id="GGA58771.1"/>
    </source>
</evidence>
<dbReference type="Proteomes" id="UP000617979">
    <property type="component" value="Unassembled WGS sequence"/>
</dbReference>
<evidence type="ECO:0000313" key="2">
    <source>
        <dbReference type="Proteomes" id="UP000617979"/>
    </source>
</evidence>
<reference evidence="2" key="1">
    <citation type="journal article" date="2019" name="Int. J. Syst. Evol. Microbiol.">
        <title>The Global Catalogue of Microorganisms (GCM) 10K type strain sequencing project: providing services to taxonomists for standard genome sequencing and annotation.</title>
        <authorList>
            <consortium name="The Broad Institute Genomics Platform"/>
            <consortium name="The Broad Institute Genome Sequencing Center for Infectious Disease"/>
            <person name="Wu L."/>
            <person name="Ma J."/>
        </authorList>
    </citation>
    <scope>NUCLEOTIDE SEQUENCE [LARGE SCALE GENOMIC DNA]</scope>
    <source>
        <strain evidence="2">CGMCC 1.12404</strain>
    </source>
</reference>
<comment type="caution">
    <text evidence="1">The sequence shown here is derived from an EMBL/GenBank/DDBJ whole genome shotgun (WGS) entry which is preliminary data.</text>
</comment>
<keyword evidence="2" id="KW-1185">Reference proteome</keyword>
<sequence length="60" mass="6906">MSEALDIPAELTFMVPPAWCHGPIRHNIQYRGHRTISGKLYVKTYVRNKKTGSLYAKGRF</sequence>
<accession>A0ABQ1H5S2</accession>
<name>A0ABQ1H5S2_9BACL</name>
<gene>
    <name evidence="1" type="ORF">GCM10007416_34920</name>
</gene>
<protein>
    <submittedName>
        <fullName evidence="1">Uncharacterized protein</fullName>
    </submittedName>
</protein>